<dbReference type="EMBL" id="ARYI01000006">
    <property type="protein sequence ID" value="KCZ94759.1"/>
    <property type="molecule type" value="Genomic_DNA"/>
</dbReference>
<keyword evidence="1" id="KW-0732">Signal</keyword>
<evidence type="ECO:0008006" key="4">
    <source>
        <dbReference type="Google" id="ProtNLM"/>
    </source>
</evidence>
<gene>
    <name evidence="2" type="ORF">HHI_08193</name>
</gene>
<accession>A0A059FVP8</accession>
<reference evidence="2 3" key="1">
    <citation type="submission" date="2013-04" db="EMBL/GenBank/DDBJ databases">
        <title>Hyphomonas hirschiana VP5 Genome Sequencing.</title>
        <authorList>
            <person name="Lai Q."/>
            <person name="Shao Z."/>
        </authorList>
    </citation>
    <scope>NUCLEOTIDE SEQUENCE [LARGE SCALE GENOMIC DNA]</scope>
    <source>
        <strain evidence="2 3">VP5</strain>
    </source>
</reference>
<dbReference type="Pfam" id="PF06764">
    <property type="entry name" value="DUF1223"/>
    <property type="match status" value="1"/>
</dbReference>
<evidence type="ECO:0000313" key="3">
    <source>
        <dbReference type="Proteomes" id="UP000025061"/>
    </source>
</evidence>
<dbReference type="OrthoDB" id="9808254at2"/>
<organism evidence="2 3">
    <name type="scientific">Hyphomonas hirschiana VP5</name>
    <dbReference type="NCBI Taxonomy" id="1280951"/>
    <lineage>
        <taxon>Bacteria</taxon>
        <taxon>Pseudomonadati</taxon>
        <taxon>Pseudomonadota</taxon>
        <taxon>Alphaproteobacteria</taxon>
        <taxon>Hyphomonadales</taxon>
        <taxon>Hyphomonadaceae</taxon>
        <taxon>Hyphomonas</taxon>
    </lineage>
</organism>
<dbReference type="PANTHER" id="PTHR36057:SF1">
    <property type="entry name" value="LIPOPROTEIN LIPID ATTACHMENT SITE-LIKE PROTEIN, PUTATIVE (DUF1223)-RELATED"/>
    <property type="match status" value="1"/>
</dbReference>
<dbReference type="InterPro" id="IPR010634">
    <property type="entry name" value="DUF1223"/>
</dbReference>
<dbReference type="InterPro" id="IPR036249">
    <property type="entry name" value="Thioredoxin-like_sf"/>
</dbReference>
<sequence>MMRLPALFVLLLAAFAAPSAHADGPVLVELFASKNCRSCPAAYRAMDELEAQRDDVLVLTWPVDYWDYLGSKEKMALPESKDRQRGYVERFSLRGPYTPQAVFNGAEQAPGNKASKVGAALGKAMTLPESGIRLVSKTGKVSLKGETASLTDLWWVTYLTDEDNPTKMPNPVTSARQIGPWLGGRADIDLPACESGCMLIVQEAGFGPVLTVMDVR</sequence>
<name>A0A059FVP8_9PROT</name>
<proteinExistence type="predicted"/>
<dbReference type="PANTHER" id="PTHR36057">
    <property type="match status" value="1"/>
</dbReference>
<feature type="chain" id="PRO_5001573417" description="DUF1223 domain-containing protein" evidence="1">
    <location>
        <begin position="23"/>
        <end position="216"/>
    </location>
</feature>
<comment type="caution">
    <text evidence="2">The sequence shown here is derived from an EMBL/GenBank/DDBJ whole genome shotgun (WGS) entry which is preliminary data.</text>
</comment>
<evidence type="ECO:0000256" key="1">
    <source>
        <dbReference type="SAM" id="SignalP"/>
    </source>
</evidence>
<dbReference type="Proteomes" id="UP000025061">
    <property type="component" value="Unassembled WGS sequence"/>
</dbReference>
<evidence type="ECO:0000313" key="2">
    <source>
        <dbReference type="EMBL" id="KCZ94759.1"/>
    </source>
</evidence>
<keyword evidence="3" id="KW-1185">Reference proteome</keyword>
<dbReference type="PATRIC" id="fig|1280951.3.peg.1654"/>
<protein>
    <recommendedName>
        <fullName evidence="4">DUF1223 domain-containing protein</fullName>
    </recommendedName>
</protein>
<feature type="signal peptide" evidence="1">
    <location>
        <begin position="1"/>
        <end position="22"/>
    </location>
</feature>
<dbReference type="SUPFAM" id="SSF52833">
    <property type="entry name" value="Thioredoxin-like"/>
    <property type="match status" value="1"/>
</dbReference>
<dbReference type="RefSeq" id="WP_049755208.1">
    <property type="nucleotide sequence ID" value="NZ_ARYI01000006.1"/>
</dbReference>
<dbReference type="AlphaFoldDB" id="A0A059FVP8"/>